<dbReference type="GO" id="GO:0016020">
    <property type="term" value="C:membrane"/>
    <property type="evidence" value="ECO:0007669"/>
    <property type="project" value="TreeGrafter"/>
</dbReference>
<sequence>MSSTPPPPPIEDKVGPPHPPPPAIASAPVNDNLSVPPSSPPPFHSDSHSDSEGSDDDSDLSPPSPPPLASPPVQRGRKVTLINNEHLPNIEGLEVVPSPQHEGAKKRPTLGASRGPKANPADPPFTTFCHSVNSEYINNSPNYITTSPLKIYCGTYNVNGKVEADEHRLLSWLETGLLHEAGEPDVFAIGLQEMIDLSASNVVMDGMTVGEASAVGEKQRKDWVEKISSALEVCACAHDHHYKYIASGNLVGIMMVVFVKDSVESRVSDVQCEKIKTGNMGLGNKGGVLIRMNFDDTSICFVSAHFAANRNKVVHRNKDFDVISTKHVFTDHPMAKFAKLVKKKTKFMAAKEHSFKHHQHGTAQHKDNHADSMQTVHQQLLKTKTGSGRESKVASMLQAHGPVAGKWWTDADTAVFGPAHGSRVSVLGREGSNIGQASQKALDGMEGIAEEEDDKENEMYIPMYEDSDDEMRDSVDMDIFGHHEPTLKIEKKRAAKEHVDETEELGKLSAMDHDVVLFMGDLNYRMRENIDMQEIFRLLRLVSDPETAETNEGLEAGDKLFQYDQLNIERKGGRVFREFSEGRTAFLPTYKYIPGEEPAPDVQQWYDVRPDKKKRCPAWCDRVLYRINPRAYQEKIKLLQYRRIDDMYISDHKPVNALFSLDVKKIDHGQKVETAEKIVRAAELTLRKTHGKISVKGAFTFNCSYKFADSDPKAKKKTRRTHRMSSVEAVKGKSSRSRAKSSKGQALEVVDQNSVIIQNLNQHLEAKYKLVGVPSWMIIQDVDLEGTIPPGLSKTIFARVIDEQFEDDVESPMNVIQVCVEGGLNKMIGTVDWRRFFELERRRKESAVDTSHGDKGKLHKMLGLG</sequence>
<reference evidence="4" key="1">
    <citation type="journal article" date="2023" name="Commun. Biol.">
        <title>Genome analysis of Parmales, the sister group of diatoms, reveals the evolutionary specialization of diatoms from phago-mixotrophs to photoautotrophs.</title>
        <authorList>
            <person name="Ban H."/>
            <person name="Sato S."/>
            <person name="Yoshikawa S."/>
            <person name="Yamada K."/>
            <person name="Nakamura Y."/>
            <person name="Ichinomiya M."/>
            <person name="Sato N."/>
            <person name="Blanc-Mathieu R."/>
            <person name="Endo H."/>
            <person name="Kuwata A."/>
            <person name="Ogata H."/>
        </authorList>
    </citation>
    <scope>NUCLEOTIDE SEQUENCE [LARGE SCALE GENOMIC DNA]</scope>
    <source>
        <strain evidence="4">NIES 3700</strain>
    </source>
</reference>
<dbReference type="Gene3D" id="3.60.10.10">
    <property type="entry name" value="Endonuclease/exonuclease/phosphatase"/>
    <property type="match status" value="2"/>
</dbReference>
<evidence type="ECO:0000313" key="4">
    <source>
        <dbReference type="Proteomes" id="UP001165122"/>
    </source>
</evidence>
<dbReference type="EMBL" id="BRXW01000450">
    <property type="protein sequence ID" value="GMH56052.1"/>
    <property type="molecule type" value="Genomic_DNA"/>
</dbReference>
<feature type="region of interest" description="Disordered" evidence="1">
    <location>
        <begin position="712"/>
        <end position="745"/>
    </location>
</feature>
<feature type="region of interest" description="Disordered" evidence="1">
    <location>
        <begin position="90"/>
        <end position="120"/>
    </location>
</feature>
<accession>A0A9W6ZKH5</accession>
<dbReference type="SMART" id="SM00128">
    <property type="entry name" value="IPPc"/>
    <property type="match status" value="1"/>
</dbReference>
<protein>
    <recommendedName>
        <fullName evidence="2">Inositol polyphosphate-related phosphatase domain-containing protein</fullName>
    </recommendedName>
</protein>
<proteinExistence type="predicted"/>
<dbReference type="GO" id="GO:0046856">
    <property type="term" value="P:phosphatidylinositol dephosphorylation"/>
    <property type="evidence" value="ECO:0007669"/>
    <property type="project" value="InterPro"/>
</dbReference>
<evidence type="ECO:0000256" key="1">
    <source>
        <dbReference type="SAM" id="MobiDB-lite"/>
    </source>
</evidence>
<dbReference type="PANTHER" id="PTHR11200">
    <property type="entry name" value="INOSITOL 5-PHOSPHATASE"/>
    <property type="match status" value="1"/>
</dbReference>
<dbReference type="InterPro" id="IPR000300">
    <property type="entry name" value="IPPc"/>
</dbReference>
<dbReference type="GO" id="GO:0004439">
    <property type="term" value="F:phosphatidylinositol-4,5-bisphosphate 5-phosphatase activity"/>
    <property type="evidence" value="ECO:0007669"/>
    <property type="project" value="TreeGrafter"/>
</dbReference>
<feature type="region of interest" description="Disordered" evidence="1">
    <location>
        <begin position="1"/>
        <end position="75"/>
    </location>
</feature>
<feature type="domain" description="Inositol polyphosphate-related phosphatase" evidence="2">
    <location>
        <begin position="147"/>
        <end position="667"/>
    </location>
</feature>
<dbReference type="AlphaFoldDB" id="A0A9W6ZKH5"/>
<evidence type="ECO:0000313" key="3">
    <source>
        <dbReference type="EMBL" id="GMH56052.1"/>
    </source>
</evidence>
<organism evidence="3 4">
    <name type="scientific">Triparma laevis f. longispina</name>
    <dbReference type="NCBI Taxonomy" id="1714387"/>
    <lineage>
        <taxon>Eukaryota</taxon>
        <taxon>Sar</taxon>
        <taxon>Stramenopiles</taxon>
        <taxon>Ochrophyta</taxon>
        <taxon>Bolidophyceae</taxon>
        <taxon>Parmales</taxon>
        <taxon>Triparmaceae</taxon>
        <taxon>Triparma</taxon>
    </lineage>
</organism>
<evidence type="ECO:0000259" key="2">
    <source>
        <dbReference type="SMART" id="SM00128"/>
    </source>
</evidence>
<dbReference type="Pfam" id="PF22669">
    <property type="entry name" value="Exo_endo_phos2"/>
    <property type="match status" value="2"/>
</dbReference>
<feature type="compositionally biased region" description="Basic residues" evidence="1">
    <location>
        <begin position="714"/>
        <end position="723"/>
    </location>
</feature>
<keyword evidence="4" id="KW-1185">Reference proteome</keyword>
<dbReference type="InterPro" id="IPR036691">
    <property type="entry name" value="Endo/exonu/phosph_ase_sf"/>
</dbReference>
<dbReference type="OrthoDB" id="193722at2759"/>
<name>A0A9W6ZKH5_9STRA</name>
<dbReference type="Proteomes" id="UP001165122">
    <property type="component" value="Unassembled WGS sequence"/>
</dbReference>
<dbReference type="InterPro" id="IPR046985">
    <property type="entry name" value="IP5"/>
</dbReference>
<dbReference type="PANTHER" id="PTHR11200:SF300">
    <property type="entry name" value="TYPE II INOSITOL 1,4,5-TRISPHOSPHATE 5-PHOSPHATASE"/>
    <property type="match status" value="1"/>
</dbReference>
<dbReference type="SUPFAM" id="SSF56219">
    <property type="entry name" value="DNase I-like"/>
    <property type="match status" value="2"/>
</dbReference>
<comment type="caution">
    <text evidence="3">The sequence shown here is derived from an EMBL/GenBank/DDBJ whole genome shotgun (WGS) entry which is preliminary data.</text>
</comment>
<gene>
    <name evidence="3" type="ORF">TrLO_g7680</name>
</gene>